<organism evidence="1 2">
    <name type="scientific">Pseudorhizobium tarimense</name>
    <dbReference type="NCBI Taxonomy" id="1079109"/>
    <lineage>
        <taxon>Bacteria</taxon>
        <taxon>Pseudomonadati</taxon>
        <taxon>Pseudomonadota</taxon>
        <taxon>Alphaproteobacteria</taxon>
        <taxon>Hyphomicrobiales</taxon>
        <taxon>Rhizobiaceae</taxon>
        <taxon>Rhizobium/Agrobacterium group</taxon>
        <taxon>Pseudorhizobium</taxon>
    </lineage>
</organism>
<dbReference type="Proteomes" id="UP001549031">
    <property type="component" value="Unassembled WGS sequence"/>
</dbReference>
<dbReference type="EMBL" id="JBEPLJ010000009">
    <property type="protein sequence ID" value="MET3586495.1"/>
    <property type="molecule type" value="Genomic_DNA"/>
</dbReference>
<proteinExistence type="predicted"/>
<comment type="caution">
    <text evidence="1">The sequence shown here is derived from an EMBL/GenBank/DDBJ whole genome shotgun (WGS) entry which is preliminary data.</text>
</comment>
<reference evidence="1 2" key="1">
    <citation type="submission" date="2024-06" db="EMBL/GenBank/DDBJ databases">
        <title>Genomic Encyclopedia of Type Strains, Phase IV (KMG-IV): sequencing the most valuable type-strain genomes for metagenomic binning, comparative biology and taxonomic classification.</title>
        <authorList>
            <person name="Goeker M."/>
        </authorList>
    </citation>
    <scope>NUCLEOTIDE SEQUENCE [LARGE SCALE GENOMIC DNA]</scope>
    <source>
        <strain evidence="1 2">DSM 105042</strain>
    </source>
</reference>
<evidence type="ECO:0000313" key="2">
    <source>
        <dbReference type="Proteomes" id="UP001549031"/>
    </source>
</evidence>
<accession>A0ABV2H7I3</accession>
<name>A0ABV2H7I3_9HYPH</name>
<protein>
    <submittedName>
        <fullName evidence="1">Uncharacterized protein</fullName>
    </submittedName>
</protein>
<keyword evidence="2" id="KW-1185">Reference proteome</keyword>
<sequence>MPAMRPSAFSIACRDTAVVLKRLTAPPRVQAGEMALS</sequence>
<evidence type="ECO:0000313" key="1">
    <source>
        <dbReference type="EMBL" id="MET3586495.1"/>
    </source>
</evidence>
<gene>
    <name evidence="1" type="ORF">ABID21_002613</name>
</gene>